<dbReference type="AlphaFoldDB" id="A0A2H1YIP4"/>
<gene>
    <name evidence="1" type="ORF">TNO020_260105</name>
</gene>
<evidence type="ECO:0000313" key="1">
    <source>
        <dbReference type="EMBL" id="SOS74677.1"/>
    </source>
</evidence>
<organism evidence="1 2">
    <name type="scientific">Tenacibaculum piscium</name>
    <dbReference type="NCBI Taxonomy" id="1458515"/>
    <lineage>
        <taxon>Bacteria</taxon>
        <taxon>Pseudomonadati</taxon>
        <taxon>Bacteroidota</taxon>
        <taxon>Flavobacteriia</taxon>
        <taxon>Flavobacteriales</taxon>
        <taxon>Flavobacteriaceae</taxon>
        <taxon>Tenacibaculum</taxon>
    </lineage>
</organism>
<dbReference type="Pfam" id="PF08907">
    <property type="entry name" value="DUF1853"/>
    <property type="match status" value="1"/>
</dbReference>
<evidence type="ECO:0000313" key="2">
    <source>
        <dbReference type="Proteomes" id="UP000234211"/>
    </source>
</evidence>
<dbReference type="Proteomes" id="UP000234211">
    <property type="component" value="Unassembled WGS sequence"/>
</dbReference>
<name>A0A2H1YIP4_9FLAO</name>
<protein>
    <recommendedName>
        <fullName evidence="3">DUF1853 domain-containing protein</fullName>
    </recommendedName>
</protein>
<dbReference type="InterPro" id="IPR015003">
    <property type="entry name" value="DUF1853"/>
</dbReference>
<evidence type="ECO:0008006" key="3">
    <source>
        <dbReference type="Google" id="ProtNLM"/>
    </source>
</evidence>
<proteinExistence type="predicted"/>
<dbReference type="EMBL" id="OENF01000019">
    <property type="protein sequence ID" value="SOS74677.1"/>
    <property type="molecule type" value="Genomic_DNA"/>
</dbReference>
<dbReference type="OrthoDB" id="1466769at2"/>
<sequence>MHQQLKDLQLQYEGFLKTPFLWNGLWNIKDEKNIFDLQQFEINATKTASFSVEITKIPRLGKLVERFVSFEFQQDKRLKILAENIQIQQEKITLGELDCLLLKDEKPIHVEIIYKFYLYDISASNTEIERWIGPNKQDSLVQKLTKLKEKQLPLLYSEECENYLKTLNLEAKNIAQQLYFKAQLFVPLKDYGKEFHQKKNKKYSLINTDCIIGFYVTLLELNQFKDCKFYIPTKHNWLVTPHTNINWHTFNDFITKITPVLIDKKSPLCWLKKTNGELLKFFVIWW</sequence>
<reference evidence="2" key="1">
    <citation type="submission" date="2017-11" db="EMBL/GenBank/DDBJ databases">
        <authorList>
            <person name="Duchaud E."/>
        </authorList>
    </citation>
    <scope>NUCLEOTIDE SEQUENCE [LARGE SCALE GENOMIC DNA]</scope>
    <source>
        <strain evidence="2">Tenacibaculum sp. TNO020</strain>
    </source>
</reference>
<accession>A0A2H1YIP4</accession>
<keyword evidence="2" id="KW-1185">Reference proteome</keyword>
<dbReference type="RefSeq" id="WP_101917162.1">
    <property type="nucleotide sequence ID" value="NZ_OENF01000019.1"/>
</dbReference>